<reference evidence="1 2" key="1">
    <citation type="submission" date="2014-03" db="EMBL/GenBank/DDBJ databases">
        <title>The Complete Genome Sequence of Bacillus bombyseptieus.</title>
        <authorList>
            <person name="Cheng T."/>
            <person name="Lin P."/>
            <person name="Jin S."/>
            <person name="Wu Y."/>
            <person name="Fu B."/>
            <person name="Long R."/>
            <person name="Liu D."/>
            <person name="Guo Y."/>
            <person name="Peng L."/>
            <person name="Xia Q."/>
        </authorList>
    </citation>
    <scope>NUCLEOTIDE SEQUENCE [LARGE SCALE GENOMIC DNA]</scope>
    <source>
        <strain evidence="2">wang</strain>
    </source>
</reference>
<name>A0A9W3PTK2_9BACI</name>
<sequence length="189" mass="22142">MRFISKYILVCFFILSISFLVSCQKKVDEPIVHIEDTLTEKDNLKSIELKGINKNTIFEQVFLESENGDDFFQGQIEKNDSLIEDKLSNEKLKLGVIPENYYVFLTGVTNKKKPTYLLGRIEQTDGEVIQWKQEVKSVKRKGANDVYQYEVEFPKFEGERANVSFRYIWLNKEKKCYGVADQLFILKKI</sequence>
<gene>
    <name evidence="1" type="ORF">CY96_24995</name>
</gene>
<proteinExistence type="predicted"/>
<dbReference type="PROSITE" id="PS51257">
    <property type="entry name" value="PROKAR_LIPOPROTEIN"/>
    <property type="match status" value="1"/>
</dbReference>
<protein>
    <recommendedName>
        <fullName evidence="3">Lipoprotein</fullName>
    </recommendedName>
</protein>
<organism evidence="1 2">
    <name type="scientific">Bacillus bombysepticus str. Wang</name>
    <dbReference type="NCBI Taxonomy" id="1330043"/>
    <lineage>
        <taxon>Bacteria</taxon>
        <taxon>Bacillati</taxon>
        <taxon>Bacillota</taxon>
        <taxon>Bacilli</taxon>
        <taxon>Bacillales</taxon>
        <taxon>Bacillaceae</taxon>
        <taxon>Bacillus</taxon>
        <taxon>Bacillus cereus group</taxon>
    </lineage>
</organism>
<dbReference type="KEGG" id="bby:CY96_24995"/>
<dbReference type="EMBL" id="CP007512">
    <property type="protein sequence ID" value="AHX21120.1"/>
    <property type="molecule type" value="Genomic_DNA"/>
</dbReference>
<evidence type="ECO:0008006" key="3">
    <source>
        <dbReference type="Google" id="ProtNLM"/>
    </source>
</evidence>
<keyword evidence="2" id="KW-1185">Reference proteome</keyword>
<dbReference type="Proteomes" id="UP000031778">
    <property type="component" value="Chromosome"/>
</dbReference>
<dbReference type="AlphaFoldDB" id="A0A9W3PTK2"/>
<dbReference type="RefSeq" id="WP_044584982.1">
    <property type="nucleotide sequence ID" value="NZ_CP007512.1"/>
</dbReference>
<evidence type="ECO:0000313" key="2">
    <source>
        <dbReference type="Proteomes" id="UP000031778"/>
    </source>
</evidence>
<accession>A0A9W3PTK2</accession>
<evidence type="ECO:0000313" key="1">
    <source>
        <dbReference type="EMBL" id="AHX21120.1"/>
    </source>
</evidence>